<feature type="region of interest" description="Disordered" evidence="1">
    <location>
        <begin position="181"/>
        <end position="515"/>
    </location>
</feature>
<evidence type="ECO:0000256" key="2">
    <source>
        <dbReference type="SAM" id="SignalP"/>
    </source>
</evidence>
<proteinExistence type="predicted"/>
<feature type="compositionally biased region" description="Low complexity" evidence="1">
    <location>
        <begin position="462"/>
        <end position="488"/>
    </location>
</feature>
<evidence type="ECO:0000259" key="4">
    <source>
        <dbReference type="Pfam" id="PF24346"/>
    </source>
</evidence>
<feature type="region of interest" description="Disordered" evidence="1">
    <location>
        <begin position="2068"/>
        <end position="2099"/>
    </location>
</feature>
<feature type="compositionally biased region" description="Basic and acidic residues" evidence="1">
    <location>
        <begin position="241"/>
        <end position="253"/>
    </location>
</feature>
<evidence type="ECO:0000259" key="3">
    <source>
        <dbReference type="Pfam" id="PF01345"/>
    </source>
</evidence>
<dbReference type="PANTHER" id="PTHR34819:SF3">
    <property type="entry name" value="CELL SURFACE PROTEIN"/>
    <property type="match status" value="1"/>
</dbReference>
<dbReference type="Gene3D" id="2.60.40.1170">
    <property type="entry name" value="Mu homology domain, subdomain B"/>
    <property type="match status" value="1"/>
</dbReference>
<feature type="chain" id="PRO_5046435647" evidence="2">
    <location>
        <begin position="36"/>
        <end position="2161"/>
    </location>
</feature>
<dbReference type="InterPro" id="IPR013783">
    <property type="entry name" value="Ig-like_fold"/>
</dbReference>
<keyword evidence="2" id="KW-0732">Signal</keyword>
<feature type="domain" description="DUF7507" evidence="4">
    <location>
        <begin position="1009"/>
        <end position="1104"/>
    </location>
</feature>
<dbReference type="InterPro" id="IPR047589">
    <property type="entry name" value="DUF11_rpt"/>
</dbReference>
<reference evidence="5 6" key="1">
    <citation type="submission" date="2024-03" db="EMBL/GenBank/DDBJ databases">
        <title>Human intestinal bacterial collection.</title>
        <authorList>
            <person name="Pauvert C."/>
            <person name="Hitch T.C.A."/>
            <person name="Clavel T."/>
        </authorList>
    </citation>
    <scope>NUCLEOTIDE SEQUENCE [LARGE SCALE GENOMIC DNA]</scope>
    <source>
        <strain evidence="5 6">CLA-SR-H021</strain>
    </source>
</reference>
<feature type="domain" description="DUF11" evidence="3">
    <location>
        <begin position="1471"/>
        <end position="1569"/>
    </location>
</feature>
<comment type="caution">
    <text evidence="5">The sequence shown here is derived from an EMBL/GenBank/DDBJ whole genome shotgun (WGS) entry which is preliminary data.</text>
</comment>
<feature type="compositionally biased region" description="Gly residues" evidence="1">
    <location>
        <begin position="2068"/>
        <end position="2096"/>
    </location>
</feature>
<dbReference type="InterPro" id="IPR001434">
    <property type="entry name" value="OmcB-like_DUF11"/>
</dbReference>
<keyword evidence="6" id="KW-1185">Reference proteome</keyword>
<feature type="domain" description="DUF11" evidence="3">
    <location>
        <begin position="1703"/>
        <end position="1798"/>
    </location>
</feature>
<feature type="domain" description="DUF11" evidence="3">
    <location>
        <begin position="1121"/>
        <end position="1222"/>
    </location>
</feature>
<feature type="compositionally biased region" description="Basic and acidic residues" evidence="1">
    <location>
        <begin position="344"/>
        <end position="377"/>
    </location>
</feature>
<dbReference type="Gene3D" id="2.60.40.10">
    <property type="entry name" value="Immunoglobulins"/>
    <property type="match status" value="1"/>
</dbReference>
<dbReference type="PANTHER" id="PTHR34819">
    <property type="entry name" value="LARGE CYSTEINE-RICH PERIPLASMIC PROTEIN OMCB"/>
    <property type="match status" value="1"/>
</dbReference>
<feature type="compositionally biased region" description="Basic and acidic residues" evidence="1">
    <location>
        <begin position="506"/>
        <end position="515"/>
    </location>
</feature>
<dbReference type="NCBIfam" id="NF033073">
    <property type="entry name" value="LPXTG_double"/>
    <property type="match status" value="1"/>
</dbReference>
<dbReference type="Pfam" id="PF24346">
    <property type="entry name" value="DUF7507"/>
    <property type="match status" value="1"/>
</dbReference>
<dbReference type="Gene3D" id="2.60.40.740">
    <property type="match status" value="3"/>
</dbReference>
<dbReference type="Proteomes" id="UP001454086">
    <property type="component" value="Unassembled WGS sequence"/>
</dbReference>
<dbReference type="InterPro" id="IPR051172">
    <property type="entry name" value="Chlamydia_OmcB"/>
</dbReference>
<evidence type="ECO:0000313" key="6">
    <source>
        <dbReference type="Proteomes" id="UP001454086"/>
    </source>
</evidence>
<accession>A0ABV1D7Q8</accession>
<dbReference type="RefSeq" id="WP_349118278.1">
    <property type="nucleotide sequence ID" value="NZ_JBBMFM010000047.1"/>
</dbReference>
<feature type="compositionally biased region" description="Basic and acidic residues" evidence="1">
    <location>
        <begin position="267"/>
        <end position="288"/>
    </location>
</feature>
<feature type="signal peptide" evidence="2">
    <location>
        <begin position="1"/>
        <end position="35"/>
    </location>
</feature>
<feature type="domain" description="DUF11" evidence="3">
    <location>
        <begin position="1236"/>
        <end position="1337"/>
    </location>
</feature>
<feature type="compositionally biased region" description="Basic and acidic residues" evidence="1">
    <location>
        <begin position="419"/>
        <end position="457"/>
    </location>
</feature>
<dbReference type="NCBIfam" id="TIGR01451">
    <property type="entry name" value="B_ant_repeat"/>
    <property type="match status" value="7"/>
</dbReference>
<dbReference type="Pfam" id="PF01345">
    <property type="entry name" value="DUF11"/>
    <property type="match status" value="6"/>
</dbReference>
<evidence type="ECO:0000313" key="5">
    <source>
        <dbReference type="EMBL" id="MEQ2426000.1"/>
    </source>
</evidence>
<organism evidence="5 6">
    <name type="scientific">Enterocloster hominis</name>
    <name type="common">ex Hitch et al. 2024</name>
    <dbReference type="NCBI Taxonomy" id="1917870"/>
    <lineage>
        <taxon>Bacteria</taxon>
        <taxon>Bacillati</taxon>
        <taxon>Bacillota</taxon>
        <taxon>Clostridia</taxon>
        <taxon>Lachnospirales</taxon>
        <taxon>Lachnospiraceae</taxon>
        <taxon>Enterocloster</taxon>
    </lineage>
</organism>
<protein>
    <submittedName>
        <fullName evidence="5">Doubled motif LPXTG anchor domain-containing protein</fullName>
    </submittedName>
</protein>
<dbReference type="EMBL" id="JBBMFM010000047">
    <property type="protein sequence ID" value="MEQ2426000.1"/>
    <property type="molecule type" value="Genomic_DNA"/>
</dbReference>
<feature type="domain" description="DUF11" evidence="3">
    <location>
        <begin position="1353"/>
        <end position="1458"/>
    </location>
</feature>
<feature type="compositionally biased region" description="Basic and acidic residues" evidence="1">
    <location>
        <begin position="299"/>
        <end position="315"/>
    </location>
</feature>
<name>A0ABV1D7Q8_9FIRM</name>
<gene>
    <name evidence="5" type="ORF">WMQ36_13545</name>
</gene>
<dbReference type="InterPro" id="IPR055354">
    <property type="entry name" value="DUF7507"/>
</dbReference>
<feature type="domain" description="DUF11" evidence="3">
    <location>
        <begin position="1586"/>
        <end position="1691"/>
    </location>
</feature>
<evidence type="ECO:0000256" key="1">
    <source>
        <dbReference type="SAM" id="MobiDB-lite"/>
    </source>
</evidence>
<sequence length="2161" mass="234524">MRGKRSRARKRSFFYRQKRLIAFMMAMVMTFTNISANWNVAYAGAAEGVEFEITGSNLLLSLKEAVAGGNVVSEENLDFTNGPVDKFHELFFGSGVVYELFPEITGSGMDAELRVFARLPEEADDAYTVTGDEEIIMMYINNSDVTLNCQTRVDDKSLKQVTVKSFENVFGDDEIEIISKPSEEIVIDTSENGGNLSDDGDTQNPTAADGNQDGNDGTQVGDGHDSVVEIEDTTTAGTDATGDKETSEDKSEGSTEESATLPEDNAGEVKTEETKTEEIKTEETKTEETQPAGSQPKETQSKETEAPESQEKAEEPEIQAEPVASISVNYAPRVAEPSEEAGGAEEKPEPADLPHASADDTGTKTDEPSIEEPKETEGAAADSTPKETLPPQEVLPPVDNGDTGENGAGTPTNPAVPETPKETEPSAPEIPKETEPSAPETPKETEPSAPEVPKETEPSVPQSPEGTEPSTPETPEETVPQIPEETQPVPGTPDVATGSEAVQPEETVKAETAGEHDLVGMGNCSTTKIYSMSLKDVLKKSYPKFRYTETIDNGVKVTLRANAGVLPSGTTAEIVDVTDNVKDAVTESSEGNISDIVACDITLKDADGNVLDNDSWIGYVQVTFSGSPVKEVTQGSETIAVMCINTDVDTTSEVLAPADVNNLELVNEITPDHTEGVNQVNFDAEHFTTYFATGVSDWNWMYTLSVKQILTDPATNNRYVQWDEVLLKSSNFVNNQFSYADYTLDALKNPGVKQTTADSLVIQKDVFGRNRNAEVEINYLLQDGYYVYRGSDGTGKTVNMDWIAGERVQAVADETYPIYINAQQYADLKSKTNAHPAEYAGTCSQIPGFFPKERHMHYIPTRYDANAWVISYVRCDKYGGESEDYKYFRVIFEDEAGEMLKEMSVKENDRPVPPSGIEDLEGWYLRSDLSKKILDPLPQITNKYAEEHSEVYPGGAKAVVFVAKTTPKPDTGQYKIDVDKDIVKVVTADGTVYEGRDAEDLVEKDRGGVTAGDTITYRIVIKNEGNRPLTGICVTDKIMNSGNPIDLGEYANIDKIEPGKPVAFTYDYTIQAEDVKVYDHEFELENRVEAVASEQDKHGNPVKDSDSEDIDLIKIVVKPVLGIEKKVSNTTPKPGERITYTITVTNRGDGAAKDIKVTDTVPEGLGNISTSPKADKITGRTYTWNIKNLEPNGSRVFKVYATVDTKAEPGTQISNTAYIDEAHSSTETITVTGSRLGITKTASEKTVKPGQTFNYVVKIENTGNAPAKDVMVEDRLSDHLEFIKAEPQAGSIRGNNIKWKIDQVDAKEIKEIVITVKVKDNVEPETKIYNTATLNGCQNSNKEVVEVIGNKVKITKKANVKDNKVVAGQEFTYTLTIQNLGSKPAKDVIVTDKLVPELEFVKSSPAPYKSDEDINQYQWKIDNIKACGKAEITITVKVKDAAAPGTIISNTALADGKTSNESLVTVTGSILEITKKASQKAVKPGDGFHYTLTVKNTGNATAKDIKVTDVLPEELEFISSLPYQETENQGQYEWSIKSIKAGCDVSIRVYVKVKESVAPGTEIFNTAKAGDIPSNEEKVTVMDSNLVITKSVDKTDPRPGDKVVYTLTITNTGNKMSGPSIVEDRLSDYLEFVRQESSWTSSPGWNNTYRWGLPHLDPDGEITITITAKVKEDTPAGTVIENIGTVNGKESNPVEITVTGPSLGIVKTADDQTPVKGGFVTYTLKVTNNGNASAQDVKVEDRLPMGLEFVTEGSTPGCTVLDNGKLQWTIDELEAEKDKDIIIVTKVTAEAGNQLSNIGYVDDIPSVPEVVVVGELSYTVKFYTDSTSDGNHIAGADRVIEDATLGMAIDELAVDTTLDTDKVPDGYKAEGIIDLSNSIDKIGEDSDKNIIRVYLPRRTDLSYTVNYYKDAVDGSLIAGDGNFLGSDVFADQEYLKVITGQDIDRTKYAPYGYTDEGRVEPESITITTNVEENVINVIFDKDPEKTKEVSYRVEHYLGNETSPRDAQTVTVKVWLDDPGVIPVTADSLKPNTYAGYTFKGYEPAGIKAGDIMEDGAVIKLMYTADNTPGGGGSGGGGGSSSGGGSGRYGTTTGGPGMTAIPEQEVPLAEAPELAALIDDGEIPLAGLPKTGQETARTELTLVLSGIFLVMTAVSRKRRDEA</sequence>